<evidence type="ECO:0000259" key="10">
    <source>
        <dbReference type="PROSITE" id="PS51384"/>
    </source>
</evidence>
<dbReference type="AlphaFoldDB" id="A0A373FNT5"/>
<keyword evidence="7" id="KW-0408">Iron</keyword>
<dbReference type="InterPro" id="IPR054582">
    <property type="entry name" value="DmmA-like_N"/>
</dbReference>
<feature type="domain" description="FAD-binding FR-type" evidence="10">
    <location>
        <begin position="5"/>
        <end position="107"/>
    </location>
</feature>
<dbReference type="InterPro" id="IPR039261">
    <property type="entry name" value="FNR_nucleotide-bd"/>
</dbReference>
<evidence type="ECO:0000256" key="1">
    <source>
        <dbReference type="ARBA" id="ARBA00001917"/>
    </source>
</evidence>
<evidence type="ECO:0000256" key="7">
    <source>
        <dbReference type="ARBA" id="ARBA00023004"/>
    </source>
</evidence>
<dbReference type="CDD" id="cd00207">
    <property type="entry name" value="fer2"/>
    <property type="match status" value="1"/>
</dbReference>
<dbReference type="CDD" id="cd06185">
    <property type="entry name" value="PDR_like"/>
    <property type="match status" value="1"/>
</dbReference>
<dbReference type="Proteomes" id="UP000261948">
    <property type="component" value="Unassembled WGS sequence"/>
</dbReference>
<dbReference type="PANTHER" id="PTHR47354">
    <property type="entry name" value="NADH OXIDOREDUCTASE HCR"/>
    <property type="match status" value="1"/>
</dbReference>
<dbReference type="GO" id="GO:0046872">
    <property type="term" value="F:metal ion binding"/>
    <property type="evidence" value="ECO:0007669"/>
    <property type="project" value="UniProtKB-KW"/>
</dbReference>
<keyword evidence="4" id="KW-0001">2Fe-2S</keyword>
<evidence type="ECO:0000256" key="6">
    <source>
        <dbReference type="ARBA" id="ARBA00023002"/>
    </source>
</evidence>
<dbReference type="InterPro" id="IPR006058">
    <property type="entry name" value="2Fe2S_fd_BS"/>
</dbReference>
<dbReference type="PANTHER" id="PTHR47354:SF1">
    <property type="entry name" value="CARNITINE MONOOXYGENASE REDUCTASE SUBUNIT"/>
    <property type="match status" value="1"/>
</dbReference>
<dbReference type="Gene3D" id="3.40.50.80">
    <property type="entry name" value="Nucleotide-binding domain of ferredoxin-NADP reductase (FNR) module"/>
    <property type="match status" value="1"/>
</dbReference>
<dbReference type="OrthoDB" id="370747at2"/>
<dbReference type="EMBL" id="QURR01000007">
    <property type="protein sequence ID" value="RGE45834.1"/>
    <property type="molecule type" value="Genomic_DNA"/>
</dbReference>
<dbReference type="InterPro" id="IPR001041">
    <property type="entry name" value="2Fe-2S_ferredoxin-type"/>
</dbReference>
<evidence type="ECO:0000256" key="5">
    <source>
        <dbReference type="ARBA" id="ARBA00022723"/>
    </source>
</evidence>
<comment type="cofactor">
    <cofactor evidence="1">
        <name>FMN</name>
        <dbReference type="ChEBI" id="CHEBI:58210"/>
    </cofactor>
</comment>
<dbReference type="GO" id="GO:0016491">
    <property type="term" value="F:oxidoreductase activity"/>
    <property type="evidence" value="ECO:0007669"/>
    <property type="project" value="UniProtKB-KW"/>
</dbReference>
<keyword evidence="3" id="KW-0288">FMN</keyword>
<keyword evidence="8" id="KW-0411">Iron-sulfur</keyword>
<dbReference type="InterPro" id="IPR017938">
    <property type="entry name" value="Riboflavin_synthase-like_b-brl"/>
</dbReference>
<dbReference type="Pfam" id="PF00111">
    <property type="entry name" value="Fer2"/>
    <property type="match status" value="1"/>
</dbReference>
<evidence type="ECO:0000313" key="11">
    <source>
        <dbReference type="EMBL" id="RGE45834.1"/>
    </source>
</evidence>
<dbReference type="SUPFAM" id="SSF54292">
    <property type="entry name" value="2Fe-2S ferredoxin-like"/>
    <property type="match status" value="1"/>
</dbReference>
<dbReference type="Pfam" id="PF22290">
    <property type="entry name" value="DmmA-like_N"/>
    <property type="match status" value="1"/>
</dbReference>
<dbReference type="InterPro" id="IPR036010">
    <property type="entry name" value="2Fe-2S_ferredoxin-like_sf"/>
</dbReference>
<reference evidence="11 12" key="1">
    <citation type="submission" date="2018-08" db="EMBL/GenBank/DDBJ databases">
        <title>Comamonas testosteroni strain SWCO2.</title>
        <authorList>
            <person name="Jiang N."/>
            <person name="Zhang X.Z."/>
        </authorList>
    </citation>
    <scope>NUCLEOTIDE SEQUENCE [LARGE SCALE GENOMIC DNA]</scope>
    <source>
        <strain evidence="11 12">SWCO2</strain>
    </source>
</reference>
<protein>
    <submittedName>
        <fullName evidence="11">Oxidoreductase</fullName>
    </submittedName>
</protein>
<evidence type="ECO:0000256" key="8">
    <source>
        <dbReference type="ARBA" id="ARBA00023014"/>
    </source>
</evidence>
<gene>
    <name evidence="11" type="ORF">DZC30_07260</name>
</gene>
<dbReference type="PROSITE" id="PS51384">
    <property type="entry name" value="FAD_FR"/>
    <property type="match status" value="1"/>
</dbReference>
<dbReference type="PRINTS" id="PR00409">
    <property type="entry name" value="PHDIOXRDTASE"/>
</dbReference>
<dbReference type="Gene3D" id="2.40.30.10">
    <property type="entry name" value="Translation factors"/>
    <property type="match status" value="1"/>
</dbReference>
<dbReference type="GO" id="GO:0051537">
    <property type="term" value="F:2 iron, 2 sulfur cluster binding"/>
    <property type="evidence" value="ECO:0007669"/>
    <property type="project" value="UniProtKB-KW"/>
</dbReference>
<dbReference type="PROSITE" id="PS00197">
    <property type="entry name" value="2FE2S_FER_1"/>
    <property type="match status" value="1"/>
</dbReference>
<dbReference type="InterPro" id="IPR050415">
    <property type="entry name" value="MRET"/>
</dbReference>
<feature type="domain" description="2Fe-2S ferredoxin-type" evidence="9">
    <location>
        <begin position="239"/>
        <end position="324"/>
    </location>
</feature>
<keyword evidence="6" id="KW-0560">Oxidoreductase</keyword>
<evidence type="ECO:0000256" key="2">
    <source>
        <dbReference type="ARBA" id="ARBA00022630"/>
    </source>
</evidence>
<keyword evidence="12" id="KW-1185">Reference proteome</keyword>
<name>A0A373FNT5_COMTE</name>
<dbReference type="SUPFAM" id="SSF63380">
    <property type="entry name" value="Riboflavin synthase domain-like"/>
    <property type="match status" value="1"/>
</dbReference>
<dbReference type="SUPFAM" id="SSF52343">
    <property type="entry name" value="Ferredoxin reductase-like, C-terminal NADP-linked domain"/>
    <property type="match status" value="1"/>
</dbReference>
<dbReference type="PROSITE" id="PS51085">
    <property type="entry name" value="2FE2S_FER_2"/>
    <property type="match status" value="1"/>
</dbReference>
<evidence type="ECO:0000256" key="4">
    <source>
        <dbReference type="ARBA" id="ARBA00022714"/>
    </source>
</evidence>
<dbReference type="InterPro" id="IPR012675">
    <property type="entry name" value="Beta-grasp_dom_sf"/>
</dbReference>
<evidence type="ECO:0000313" key="12">
    <source>
        <dbReference type="Proteomes" id="UP000261948"/>
    </source>
</evidence>
<keyword evidence="2" id="KW-0285">Flavoprotein</keyword>
<dbReference type="InterPro" id="IPR017927">
    <property type="entry name" value="FAD-bd_FR_type"/>
</dbReference>
<keyword evidence="5" id="KW-0479">Metal-binding</keyword>
<sequence length="324" mass="35287">MTTQVAKLNVRVARKIEEAQDICMLELASLDGSALPGFSAGSHVDVFLPNGLVRQYSLCNHPQETDRYQIAVLRCADSRGGSTAVHDLIKQGDTIAISAPRNNFALQHEAQKHLLLAGGIGITPLLSMAERLSTMGADFELHYAARSMQRMAFVSRIRESAYAENVKFYSDDAKQDAELKLDELIAAQDAGTHLYVCGPTGFMNAVLDKARALGWADDRLHREFFGAEVPAVQDGDEAFEVQLASSGKVVQVPVGVTVIHALTEAGVEIPYSCEQGVCGTCLTRVLEGTPDHRDMFLTEAEQACNDQFTPCCSRSRSVRLVLDI</sequence>
<organism evidence="11 12">
    <name type="scientific">Comamonas testosteroni</name>
    <name type="common">Pseudomonas testosteroni</name>
    <dbReference type="NCBI Taxonomy" id="285"/>
    <lineage>
        <taxon>Bacteria</taxon>
        <taxon>Pseudomonadati</taxon>
        <taxon>Pseudomonadota</taxon>
        <taxon>Betaproteobacteria</taxon>
        <taxon>Burkholderiales</taxon>
        <taxon>Comamonadaceae</taxon>
        <taxon>Comamonas</taxon>
    </lineage>
</organism>
<dbReference type="Gene3D" id="3.10.20.30">
    <property type="match status" value="1"/>
</dbReference>
<proteinExistence type="predicted"/>
<evidence type="ECO:0000256" key="3">
    <source>
        <dbReference type="ARBA" id="ARBA00022643"/>
    </source>
</evidence>
<comment type="caution">
    <text evidence="11">The sequence shown here is derived from an EMBL/GenBank/DDBJ whole genome shotgun (WGS) entry which is preliminary data.</text>
</comment>
<evidence type="ECO:0000259" key="9">
    <source>
        <dbReference type="PROSITE" id="PS51085"/>
    </source>
</evidence>
<accession>A0A373FNT5</accession>